<organism evidence="5 6">
    <name type="scientific">Chitinophaga silvisoli</name>
    <dbReference type="NCBI Taxonomy" id="2291814"/>
    <lineage>
        <taxon>Bacteria</taxon>
        <taxon>Pseudomonadati</taxon>
        <taxon>Bacteroidota</taxon>
        <taxon>Chitinophagia</taxon>
        <taxon>Chitinophagales</taxon>
        <taxon>Chitinophagaceae</taxon>
        <taxon>Chitinophaga</taxon>
    </lineage>
</organism>
<dbReference type="Proteomes" id="UP000261174">
    <property type="component" value="Unassembled WGS sequence"/>
</dbReference>
<gene>
    <name evidence="5" type="ORF">DXN04_28245</name>
</gene>
<dbReference type="PRINTS" id="PR00598">
    <property type="entry name" value="HTHMARR"/>
</dbReference>
<dbReference type="PANTHER" id="PTHR42756">
    <property type="entry name" value="TRANSCRIPTIONAL REGULATOR, MARR"/>
    <property type="match status" value="1"/>
</dbReference>
<evidence type="ECO:0000256" key="2">
    <source>
        <dbReference type="ARBA" id="ARBA00023125"/>
    </source>
</evidence>
<keyword evidence="3" id="KW-0804">Transcription</keyword>
<dbReference type="EMBL" id="QTJV01000013">
    <property type="protein sequence ID" value="RFM31607.1"/>
    <property type="molecule type" value="Genomic_DNA"/>
</dbReference>
<dbReference type="Pfam" id="PF01047">
    <property type="entry name" value="MarR"/>
    <property type="match status" value="1"/>
</dbReference>
<dbReference type="PROSITE" id="PS50995">
    <property type="entry name" value="HTH_MARR_2"/>
    <property type="match status" value="1"/>
</dbReference>
<dbReference type="InterPro" id="IPR036390">
    <property type="entry name" value="WH_DNA-bd_sf"/>
</dbReference>
<accession>A0A3E1NUL8</accession>
<feature type="domain" description="HTH marR-type" evidence="4">
    <location>
        <begin position="3"/>
        <end position="137"/>
    </location>
</feature>
<dbReference type="PANTHER" id="PTHR42756:SF1">
    <property type="entry name" value="TRANSCRIPTIONAL REPRESSOR OF EMRAB OPERON"/>
    <property type="match status" value="1"/>
</dbReference>
<dbReference type="SMART" id="SM00347">
    <property type="entry name" value="HTH_MARR"/>
    <property type="match status" value="1"/>
</dbReference>
<evidence type="ECO:0000256" key="3">
    <source>
        <dbReference type="ARBA" id="ARBA00023163"/>
    </source>
</evidence>
<name>A0A3E1NUL8_9BACT</name>
<keyword evidence="6" id="KW-1185">Reference proteome</keyword>
<evidence type="ECO:0000256" key="1">
    <source>
        <dbReference type="ARBA" id="ARBA00023015"/>
    </source>
</evidence>
<evidence type="ECO:0000259" key="4">
    <source>
        <dbReference type="PROSITE" id="PS50995"/>
    </source>
</evidence>
<keyword evidence="2" id="KW-0238">DNA-binding</keyword>
<dbReference type="OrthoDB" id="9804055at2"/>
<keyword evidence="1" id="KW-0805">Transcription regulation</keyword>
<proteinExistence type="predicted"/>
<dbReference type="GO" id="GO:0003677">
    <property type="term" value="F:DNA binding"/>
    <property type="evidence" value="ECO:0007669"/>
    <property type="project" value="UniProtKB-KW"/>
</dbReference>
<dbReference type="GO" id="GO:0003700">
    <property type="term" value="F:DNA-binding transcription factor activity"/>
    <property type="evidence" value="ECO:0007669"/>
    <property type="project" value="InterPro"/>
</dbReference>
<dbReference type="SUPFAM" id="SSF46785">
    <property type="entry name" value="Winged helix' DNA-binding domain"/>
    <property type="match status" value="1"/>
</dbReference>
<dbReference type="AlphaFoldDB" id="A0A3E1NUL8"/>
<dbReference type="InterPro" id="IPR036388">
    <property type="entry name" value="WH-like_DNA-bd_sf"/>
</dbReference>
<protein>
    <submittedName>
        <fullName evidence="5">MarR family transcriptional regulator</fullName>
    </submittedName>
</protein>
<dbReference type="Gene3D" id="1.10.10.10">
    <property type="entry name" value="Winged helix-like DNA-binding domain superfamily/Winged helix DNA-binding domain"/>
    <property type="match status" value="1"/>
</dbReference>
<sequence>MHLDELSVQLRLFNSAFHKALRKEMAEASSYSMTEMETLFHIYKTGKTLPTDLATITRISTPSMSQILKKMEADGIIKRIPAEDDKRKVHVSLTNSGKELVENLRDSKDEYLKKLIPEKLSAKEIALLKSAIPVLNKLIS</sequence>
<dbReference type="RefSeq" id="WP_116856762.1">
    <property type="nucleotide sequence ID" value="NZ_QTJV01000013.1"/>
</dbReference>
<evidence type="ECO:0000313" key="5">
    <source>
        <dbReference type="EMBL" id="RFM31607.1"/>
    </source>
</evidence>
<comment type="caution">
    <text evidence="5">The sequence shown here is derived from an EMBL/GenBank/DDBJ whole genome shotgun (WGS) entry which is preliminary data.</text>
</comment>
<evidence type="ECO:0000313" key="6">
    <source>
        <dbReference type="Proteomes" id="UP000261174"/>
    </source>
</evidence>
<dbReference type="InterPro" id="IPR000835">
    <property type="entry name" value="HTH_MarR-typ"/>
</dbReference>
<reference evidence="5 6" key="1">
    <citation type="submission" date="2018-08" db="EMBL/GenBank/DDBJ databases">
        <title>Chitinophaga sp. K20C18050901, a novel bacterium isolated from forest soil.</title>
        <authorList>
            <person name="Wang C."/>
        </authorList>
    </citation>
    <scope>NUCLEOTIDE SEQUENCE [LARGE SCALE GENOMIC DNA]</scope>
    <source>
        <strain evidence="5 6">K20C18050901</strain>
    </source>
</reference>